<evidence type="ECO:0000313" key="2">
    <source>
        <dbReference type="EMBL" id="GAA2638181.1"/>
    </source>
</evidence>
<accession>A0ABN3QYB1</accession>
<comment type="caution">
    <text evidence="2">The sequence shown here is derived from an EMBL/GenBank/DDBJ whole genome shotgun (WGS) entry which is preliminary data.</text>
</comment>
<protein>
    <recommendedName>
        <fullName evidence="4">Extracellular solute-binding protein</fullName>
    </recommendedName>
</protein>
<dbReference type="InterPro" id="IPR050490">
    <property type="entry name" value="Bact_solute-bd_prot1"/>
</dbReference>
<dbReference type="SUPFAM" id="SSF53850">
    <property type="entry name" value="Periplasmic binding protein-like II"/>
    <property type="match status" value="1"/>
</dbReference>
<feature type="region of interest" description="Disordered" evidence="1">
    <location>
        <begin position="29"/>
        <end position="70"/>
    </location>
</feature>
<evidence type="ECO:0000313" key="3">
    <source>
        <dbReference type="Proteomes" id="UP001501509"/>
    </source>
</evidence>
<dbReference type="PANTHER" id="PTHR43649:SF14">
    <property type="entry name" value="BLR3389 PROTEIN"/>
    <property type="match status" value="1"/>
</dbReference>
<name>A0ABN3QYB1_9ACTN</name>
<gene>
    <name evidence="2" type="ORF">GCM10010411_92600</name>
</gene>
<dbReference type="PANTHER" id="PTHR43649">
    <property type="entry name" value="ARABINOSE-BINDING PROTEIN-RELATED"/>
    <property type="match status" value="1"/>
</dbReference>
<keyword evidence="3" id="KW-1185">Reference proteome</keyword>
<evidence type="ECO:0008006" key="4">
    <source>
        <dbReference type="Google" id="ProtNLM"/>
    </source>
</evidence>
<organism evidence="2 3">
    <name type="scientific">Actinomadura fulvescens</name>
    <dbReference type="NCBI Taxonomy" id="46160"/>
    <lineage>
        <taxon>Bacteria</taxon>
        <taxon>Bacillati</taxon>
        <taxon>Actinomycetota</taxon>
        <taxon>Actinomycetes</taxon>
        <taxon>Streptosporangiales</taxon>
        <taxon>Thermomonosporaceae</taxon>
        <taxon>Actinomadura</taxon>
    </lineage>
</organism>
<sequence>MTRPGLYVIAFFVHVNGDAQKEVTVVFDPAGSRRSPSDSRRRFSGSRPAFPGSRRLFSPNSRDPSGDFPSPYRRRIGVTAALLLAGAAVAGCGGGGSSSTDPDRNAKAKSFTLVISRNAIEGGKNTEEAEWISKTVIPRFVAAQKAKGVNAKVTFRGYGVDDEPYKTKIALDLKSRSGADVFDMDGIWVGEFAQAGYIAPLTKVAGPRADTWDGWAQIPRSVQGLATFEGKRYGIPASTDGRVLFFNKRLFERAGLPANWQPRSWDEILAAGQALKRLPGVTPVQLNAGTAMGEATAMQGVLPLLAGAGAEVYANGKWAGGGTAVKEALGLYSKIYRQGLGDPKLQQEAKGRDKSFAAFAAGKIGILAEGDYFWRDVINPKTGIAKMADRDQAVGYATFPAISPGKGIRGQSFVSMSGGAVTVVNPNTKYPQQAFELLTFMNSPEMHKARTAGTPEITSRTDVNAEILKGDAFLSYLAEKVLPITTYRPGLAAYPQVSTALQEATASVVSGTPPDQAAAQYTKKLEGIVGGAANVSTG</sequence>
<evidence type="ECO:0000256" key="1">
    <source>
        <dbReference type="SAM" id="MobiDB-lite"/>
    </source>
</evidence>
<dbReference type="EMBL" id="BAAATD010000024">
    <property type="protein sequence ID" value="GAA2638181.1"/>
    <property type="molecule type" value="Genomic_DNA"/>
</dbReference>
<dbReference type="Proteomes" id="UP001501509">
    <property type="component" value="Unassembled WGS sequence"/>
</dbReference>
<dbReference type="Gene3D" id="3.40.190.10">
    <property type="entry name" value="Periplasmic binding protein-like II"/>
    <property type="match status" value="2"/>
</dbReference>
<proteinExistence type="predicted"/>
<dbReference type="Pfam" id="PF01547">
    <property type="entry name" value="SBP_bac_1"/>
    <property type="match status" value="1"/>
</dbReference>
<dbReference type="InterPro" id="IPR006059">
    <property type="entry name" value="SBP"/>
</dbReference>
<reference evidence="2 3" key="1">
    <citation type="journal article" date="2019" name="Int. J. Syst. Evol. Microbiol.">
        <title>The Global Catalogue of Microorganisms (GCM) 10K type strain sequencing project: providing services to taxonomists for standard genome sequencing and annotation.</title>
        <authorList>
            <consortium name="The Broad Institute Genomics Platform"/>
            <consortium name="The Broad Institute Genome Sequencing Center for Infectious Disease"/>
            <person name="Wu L."/>
            <person name="Ma J."/>
        </authorList>
    </citation>
    <scope>NUCLEOTIDE SEQUENCE [LARGE SCALE GENOMIC DNA]</scope>
    <source>
        <strain evidence="2 3">JCM 6833</strain>
    </source>
</reference>